<proteinExistence type="predicted"/>
<gene>
    <name evidence="2" type="ORF">LSINAPIS_LOCUS14190</name>
</gene>
<dbReference type="EMBL" id="FZQP02006863">
    <property type="protein sequence ID" value="VVD04439.1"/>
    <property type="molecule type" value="Genomic_DNA"/>
</dbReference>
<dbReference type="AlphaFoldDB" id="A0A5E4R4Z2"/>
<evidence type="ECO:0000259" key="1">
    <source>
        <dbReference type="Pfam" id="PF10545"/>
    </source>
</evidence>
<organism evidence="2 3">
    <name type="scientific">Leptidea sinapis</name>
    <dbReference type="NCBI Taxonomy" id="189913"/>
    <lineage>
        <taxon>Eukaryota</taxon>
        <taxon>Metazoa</taxon>
        <taxon>Ecdysozoa</taxon>
        <taxon>Arthropoda</taxon>
        <taxon>Hexapoda</taxon>
        <taxon>Insecta</taxon>
        <taxon>Pterygota</taxon>
        <taxon>Neoptera</taxon>
        <taxon>Endopterygota</taxon>
        <taxon>Lepidoptera</taxon>
        <taxon>Glossata</taxon>
        <taxon>Ditrysia</taxon>
        <taxon>Papilionoidea</taxon>
        <taxon>Pieridae</taxon>
        <taxon>Dismorphiinae</taxon>
        <taxon>Leptidea</taxon>
    </lineage>
</organism>
<name>A0A5E4R4Z2_9NEOP</name>
<evidence type="ECO:0000313" key="3">
    <source>
        <dbReference type="Proteomes" id="UP000324832"/>
    </source>
</evidence>
<reference evidence="2 3" key="1">
    <citation type="submission" date="2017-07" db="EMBL/GenBank/DDBJ databases">
        <authorList>
            <person name="Talla V."/>
            <person name="Backstrom N."/>
        </authorList>
    </citation>
    <scope>NUCLEOTIDE SEQUENCE [LARGE SCALE GENOMIC DNA]</scope>
</reference>
<dbReference type="InterPro" id="IPR006578">
    <property type="entry name" value="MADF-dom"/>
</dbReference>
<evidence type="ECO:0000313" key="2">
    <source>
        <dbReference type="EMBL" id="VVD04439.1"/>
    </source>
</evidence>
<dbReference type="Proteomes" id="UP000324832">
    <property type="component" value="Unassembled WGS sequence"/>
</dbReference>
<dbReference type="Pfam" id="PF10545">
    <property type="entry name" value="MADF_DNA_bdg"/>
    <property type="match status" value="1"/>
</dbReference>
<protein>
    <recommendedName>
        <fullName evidence="1">MADF domain-containing protein</fullName>
    </recommendedName>
</protein>
<sequence length="101" mass="12164">MQQSARSHYWQLDKQSNNILLLKQLCSKELRVSLVRLKDVNYQRDAQECLKMWTNIRNNYRKAMKNRISKSGDSAKPQRPIKHERELQFLNTFLQNRTQQS</sequence>
<keyword evidence="3" id="KW-1185">Reference proteome</keyword>
<accession>A0A5E4R4Z2</accession>
<feature type="domain" description="MADF" evidence="1">
    <location>
        <begin position="39"/>
        <end position="90"/>
    </location>
</feature>